<comment type="caution">
    <text evidence="4">Lacks conserved residue(s) required for the propagation of feature annotation.</text>
</comment>
<dbReference type="HAMAP" id="MF_00168">
    <property type="entry name" value="Q_tRNA_Tgt"/>
    <property type="match status" value="1"/>
</dbReference>
<dbReference type="InterPro" id="IPR050076">
    <property type="entry name" value="ArchSynthase1/Queuine_TRR"/>
</dbReference>
<sequence length="383" mass="44380">MEIVWKLITWKLKIKKNMFFPKQKNVKLKILKTRRGNVRLPAFMPIATRGAVKNLTPEELKNLGAEIILSNTYHLFQKPGLDVFKKIKGLHNFMKWSGPILTDSGGYQVFSLSHKRKITEKGVKFSSEIDGKEIFLTPEKVIDIQLAIGSDIIMVLDECPPYPCSRKYAEKSLDLTLKWAERSKKHFNLKTIHYKLKTKPLLFGIVQGSTYPDLRKKSAEKLIKIGFDGYAVGGVSVGEPREEKIKIIKLCAQILPKNKPIYVMGYGRPDEIVEAVKFGADMFDCVIPTREARHGRIYILNEKRRLKIKNLNSKNFYKTLQITNNKYRLDAKPLDKNCQCYTCQNYSRAYIHHLFKTKEPLGQRLATIHNLHFYLYLMKQLQK</sequence>
<evidence type="ECO:0000256" key="3">
    <source>
        <dbReference type="ARBA" id="ARBA00022694"/>
    </source>
</evidence>
<dbReference type="GO" id="GO:0008479">
    <property type="term" value="F:tRNA-guanosine(34) queuine transglycosylase activity"/>
    <property type="evidence" value="ECO:0007669"/>
    <property type="project" value="UniProtKB-UniRule"/>
</dbReference>
<feature type="binding site" evidence="4">
    <location>
        <position position="234"/>
    </location>
    <ligand>
        <name>substrate</name>
    </ligand>
</feature>
<dbReference type="Proteomes" id="UP000177947">
    <property type="component" value="Unassembled WGS sequence"/>
</dbReference>
<evidence type="ECO:0000313" key="7">
    <source>
        <dbReference type="Proteomes" id="UP000177947"/>
    </source>
</evidence>
<dbReference type="PANTHER" id="PTHR46499">
    <property type="entry name" value="QUEUINE TRNA-RIBOSYLTRANSFERASE"/>
    <property type="match status" value="1"/>
</dbReference>
<feature type="active site" description="Nucleophile" evidence="4">
    <location>
        <position position="284"/>
    </location>
</feature>
<feature type="binding site" evidence="4">
    <location>
        <position position="340"/>
    </location>
    <ligand>
        <name>Zn(2+)</name>
        <dbReference type="ChEBI" id="CHEBI:29105"/>
    </ligand>
</feature>
<dbReference type="GO" id="GO:0046872">
    <property type="term" value="F:metal ion binding"/>
    <property type="evidence" value="ECO:0007669"/>
    <property type="project" value="UniProtKB-KW"/>
</dbReference>
<dbReference type="NCBIfam" id="TIGR00430">
    <property type="entry name" value="Q_tRNA_tgt"/>
    <property type="match status" value="1"/>
</dbReference>
<comment type="cofactor">
    <cofactor evidence="4">
        <name>Zn(2+)</name>
        <dbReference type="ChEBI" id="CHEBI:29105"/>
    </cofactor>
    <text evidence="4">Binds 1 zinc ion per subunit.</text>
</comment>
<keyword evidence="4" id="KW-0479">Metal-binding</keyword>
<accession>A0A1F5C812</accession>
<dbReference type="InterPro" id="IPR036511">
    <property type="entry name" value="TGT-like_sf"/>
</dbReference>
<dbReference type="InterPro" id="IPR004803">
    <property type="entry name" value="TGT"/>
</dbReference>
<evidence type="ECO:0000256" key="2">
    <source>
        <dbReference type="ARBA" id="ARBA00022679"/>
    </source>
</evidence>
<gene>
    <name evidence="4" type="primary">tgt</name>
    <name evidence="6" type="ORF">A2907_01460</name>
</gene>
<feature type="region of interest" description="RNA binding; important for wobble base 34 recognition" evidence="4">
    <location>
        <begin position="289"/>
        <end position="293"/>
    </location>
</feature>
<dbReference type="PANTHER" id="PTHR46499:SF1">
    <property type="entry name" value="QUEUINE TRNA-RIBOSYLTRANSFERASE"/>
    <property type="match status" value="1"/>
</dbReference>
<dbReference type="AlphaFoldDB" id="A0A1F5C812"/>
<feature type="active site" description="Proton acceptor" evidence="4">
    <location>
        <position position="103"/>
    </location>
</feature>
<comment type="catalytic activity">
    <reaction evidence="4">
        <text>7-aminomethyl-7-carbaguanine + guanosine(34) in tRNA = 7-aminomethyl-7-carbaguanosine(34) in tRNA + guanine</text>
        <dbReference type="Rhea" id="RHEA:24104"/>
        <dbReference type="Rhea" id="RHEA-COMP:10341"/>
        <dbReference type="Rhea" id="RHEA-COMP:10342"/>
        <dbReference type="ChEBI" id="CHEBI:16235"/>
        <dbReference type="ChEBI" id="CHEBI:58703"/>
        <dbReference type="ChEBI" id="CHEBI:74269"/>
        <dbReference type="ChEBI" id="CHEBI:82833"/>
        <dbReference type="EC" id="2.4.2.29"/>
    </reaction>
</comment>
<evidence type="ECO:0000259" key="5">
    <source>
        <dbReference type="Pfam" id="PF01702"/>
    </source>
</evidence>
<dbReference type="Gene3D" id="3.20.20.105">
    <property type="entry name" value="Queuine tRNA-ribosyltransferase-like"/>
    <property type="match status" value="1"/>
</dbReference>
<feature type="binding site" evidence="4">
    <location>
        <position position="207"/>
    </location>
    <ligand>
        <name>substrate</name>
    </ligand>
</feature>
<organism evidence="6 7">
    <name type="scientific">Candidatus Azambacteria bacterium RIFCSPLOWO2_01_FULL_37_9</name>
    <dbReference type="NCBI Taxonomy" id="1797297"/>
    <lineage>
        <taxon>Bacteria</taxon>
        <taxon>Candidatus Azamiibacteriota</taxon>
    </lineage>
</organism>
<dbReference type="GO" id="GO:0008616">
    <property type="term" value="P:tRNA queuosine(34) biosynthetic process"/>
    <property type="evidence" value="ECO:0007669"/>
    <property type="project" value="UniProtKB-UniRule"/>
</dbReference>
<feature type="binding site" evidence="4">
    <location>
        <position position="157"/>
    </location>
    <ligand>
        <name>substrate</name>
    </ligand>
</feature>
<feature type="binding site" evidence="4">
    <location>
        <position position="343"/>
    </location>
    <ligand>
        <name>Zn(2+)</name>
        <dbReference type="ChEBI" id="CHEBI:29105"/>
    </ligand>
</feature>
<evidence type="ECO:0000256" key="4">
    <source>
        <dbReference type="HAMAP-Rule" id="MF_00168"/>
    </source>
</evidence>
<feature type="domain" description="tRNA-guanine(15) transglycosylase-like" evidence="5">
    <location>
        <begin position="28"/>
        <end position="382"/>
    </location>
</feature>
<comment type="function">
    <text evidence="4">Catalyzes the base-exchange of a guanine (G) residue with the queuine precursor 7-aminomethyl-7-deazaguanine (PreQ1) at position 34 (anticodon wobble position) in tRNAs with GU(N) anticodons (tRNA-Asp, -Asn, -His and -Tyr). Catalysis occurs through a double-displacement mechanism. The nucleophile active site attacks the C1' of nucleotide 34 to detach the guanine base from the RNA, forming a covalent enzyme-RNA intermediate. The proton acceptor active site deprotonates the incoming PreQ1, allowing a nucleophilic attack on the C1' of the ribose to form the product. After dissociation, two additional enzymatic reactions on the tRNA convert PreQ1 to queuine (Q), resulting in the hypermodified nucleoside queuosine (7-(((4,5-cis-dihydroxy-2-cyclopenten-1-yl)amino)methyl)-7-deazaguanosine).</text>
</comment>
<keyword evidence="2 4" id="KW-0808">Transferase</keyword>
<comment type="subunit">
    <text evidence="4">Homodimer. Within each dimer, one monomer is responsible for RNA recognition and catalysis, while the other monomer binds to the replacement base PreQ1.</text>
</comment>
<dbReference type="EC" id="2.4.2.29" evidence="4"/>
<feature type="binding site" evidence="4">
    <location>
        <begin position="103"/>
        <end position="107"/>
    </location>
    <ligand>
        <name>substrate</name>
    </ligand>
</feature>
<evidence type="ECO:0000256" key="1">
    <source>
        <dbReference type="ARBA" id="ARBA00022676"/>
    </source>
</evidence>
<dbReference type="NCBIfam" id="TIGR00449">
    <property type="entry name" value="tgt_general"/>
    <property type="match status" value="1"/>
</dbReference>
<dbReference type="EMBL" id="MEYQ01000022">
    <property type="protein sequence ID" value="OGD38972.1"/>
    <property type="molecule type" value="Genomic_DNA"/>
</dbReference>
<keyword evidence="3 4" id="KW-0819">tRNA processing</keyword>
<feature type="binding site" evidence="4">
    <location>
        <position position="338"/>
    </location>
    <ligand>
        <name>Zn(2+)</name>
        <dbReference type="ChEBI" id="CHEBI:29105"/>
    </ligand>
</feature>
<protein>
    <recommendedName>
        <fullName evidence="4">Queuine tRNA-ribosyltransferase</fullName>
        <ecNumber evidence="4">2.4.2.29</ecNumber>
    </recommendedName>
    <alternativeName>
        <fullName evidence="4">Guanine insertion enzyme</fullName>
    </alternativeName>
    <alternativeName>
        <fullName evidence="4">tRNA-guanine transglycosylase</fullName>
    </alternativeName>
</protein>
<dbReference type="SUPFAM" id="SSF51713">
    <property type="entry name" value="tRNA-guanine transglycosylase"/>
    <property type="match status" value="1"/>
</dbReference>
<dbReference type="InterPro" id="IPR002616">
    <property type="entry name" value="tRNA_ribo_trans-like"/>
</dbReference>
<keyword evidence="1 4" id="KW-0328">Glycosyltransferase</keyword>
<comment type="pathway">
    <text evidence="4">tRNA modification; tRNA-queuosine biosynthesis.</text>
</comment>
<keyword evidence="4" id="KW-0671">Queuosine biosynthesis</keyword>
<dbReference type="Pfam" id="PF01702">
    <property type="entry name" value="TGT"/>
    <property type="match status" value="1"/>
</dbReference>
<dbReference type="UniPathway" id="UPA00392"/>
<dbReference type="GO" id="GO:0005737">
    <property type="term" value="C:cytoplasm"/>
    <property type="evidence" value="ECO:0007669"/>
    <property type="project" value="TreeGrafter"/>
</dbReference>
<name>A0A1F5C812_9BACT</name>
<evidence type="ECO:0000313" key="6">
    <source>
        <dbReference type="EMBL" id="OGD38972.1"/>
    </source>
</evidence>
<feature type="binding site" evidence="4">
    <location>
        <position position="369"/>
    </location>
    <ligand>
        <name>Zn(2+)</name>
        <dbReference type="ChEBI" id="CHEBI:29105"/>
    </ligand>
</feature>
<keyword evidence="4" id="KW-0862">Zinc</keyword>
<comment type="caution">
    <text evidence="6">The sequence shown here is derived from an EMBL/GenBank/DDBJ whole genome shotgun (WGS) entry which is preliminary data.</text>
</comment>
<proteinExistence type="inferred from homology"/>
<reference evidence="6 7" key="1">
    <citation type="journal article" date="2016" name="Nat. Commun.">
        <title>Thousands of microbial genomes shed light on interconnected biogeochemical processes in an aquifer system.</title>
        <authorList>
            <person name="Anantharaman K."/>
            <person name="Brown C.T."/>
            <person name="Hug L.A."/>
            <person name="Sharon I."/>
            <person name="Castelle C.J."/>
            <person name="Probst A.J."/>
            <person name="Thomas B.C."/>
            <person name="Singh A."/>
            <person name="Wilkins M.J."/>
            <person name="Karaoz U."/>
            <person name="Brodie E.L."/>
            <person name="Williams K.H."/>
            <person name="Hubbard S.S."/>
            <person name="Banfield J.F."/>
        </authorList>
    </citation>
    <scope>NUCLEOTIDE SEQUENCE [LARGE SCALE GENOMIC DNA]</scope>
</reference>
<comment type="similarity">
    <text evidence="4">Belongs to the queuine tRNA-ribosyltransferase family.</text>
</comment>